<feature type="signal peptide" evidence="1">
    <location>
        <begin position="1"/>
        <end position="21"/>
    </location>
</feature>
<dbReference type="PANTHER" id="PTHR42695">
    <property type="entry name" value="GLUTAMINE AMIDOTRANSFERASE YLR126C-RELATED"/>
    <property type="match status" value="1"/>
</dbReference>
<dbReference type="InParanoid" id="A0A1Y2BDK2"/>
<organism evidence="3 4">
    <name type="scientific">Naematelia encephala</name>
    <dbReference type="NCBI Taxonomy" id="71784"/>
    <lineage>
        <taxon>Eukaryota</taxon>
        <taxon>Fungi</taxon>
        <taxon>Dikarya</taxon>
        <taxon>Basidiomycota</taxon>
        <taxon>Agaricomycotina</taxon>
        <taxon>Tremellomycetes</taxon>
        <taxon>Tremellales</taxon>
        <taxon>Naemateliaceae</taxon>
        <taxon>Naematelia</taxon>
    </lineage>
</organism>
<dbReference type="Gene3D" id="3.40.50.880">
    <property type="match status" value="1"/>
</dbReference>
<dbReference type="CDD" id="cd01741">
    <property type="entry name" value="GATase1_1"/>
    <property type="match status" value="1"/>
</dbReference>
<gene>
    <name evidence="3" type="ORF">BCR39DRAFT_592990</name>
</gene>
<sequence length="288" mass="31919">MVARTFRIALLLCDTPVCALGRSFYRDIFGTWLKGALATSSDPAIREDTQVVVDGYDVVTQGDYPPHERLLAGAAEGYDAIMLSGSKYTVHEMDPPFIPTLISWVRNVCTNPEYLHLKVVGICFGHQIIASAMGGKSERGDKGWEVGVYGASLSDEGKRWFCEPAVASSENDKIYLEQMHRDHVPRPPPGFITTLRTAKYPVQGMVKHHPLSTPQQPIAQIFTLQGHPEFTPQIVESLVTARIAGAIFDSDEGKEAIRRTWGKDRQGGEGLIRVGWSIWRLMLNRPAA</sequence>
<dbReference type="GO" id="GO:0016740">
    <property type="term" value="F:transferase activity"/>
    <property type="evidence" value="ECO:0007669"/>
    <property type="project" value="UniProtKB-KW"/>
</dbReference>
<accession>A0A1Y2BDK2</accession>
<dbReference type="InterPro" id="IPR017926">
    <property type="entry name" value="GATASE"/>
</dbReference>
<dbReference type="Pfam" id="PF00117">
    <property type="entry name" value="GATase"/>
    <property type="match status" value="1"/>
</dbReference>
<comment type="caution">
    <text evidence="3">The sequence shown here is derived from an EMBL/GenBank/DDBJ whole genome shotgun (WGS) entry which is preliminary data.</text>
</comment>
<dbReference type="InterPro" id="IPR044992">
    <property type="entry name" value="ChyE-like"/>
</dbReference>
<reference evidence="3 4" key="1">
    <citation type="submission" date="2016-07" db="EMBL/GenBank/DDBJ databases">
        <title>Pervasive Adenine N6-methylation of Active Genes in Fungi.</title>
        <authorList>
            <consortium name="DOE Joint Genome Institute"/>
            <person name="Mondo S.J."/>
            <person name="Dannebaum R.O."/>
            <person name="Kuo R.C."/>
            <person name="Labutti K."/>
            <person name="Haridas S."/>
            <person name="Kuo A."/>
            <person name="Salamov A."/>
            <person name="Ahrendt S.R."/>
            <person name="Lipzen A."/>
            <person name="Sullivan W."/>
            <person name="Andreopoulos W.B."/>
            <person name="Clum A."/>
            <person name="Lindquist E."/>
            <person name="Daum C."/>
            <person name="Ramamoorthy G.K."/>
            <person name="Gryganskyi A."/>
            <person name="Culley D."/>
            <person name="Magnuson J.K."/>
            <person name="James T.Y."/>
            <person name="O'Malley M.A."/>
            <person name="Stajich J.E."/>
            <person name="Spatafora J.W."/>
            <person name="Visel A."/>
            <person name="Grigoriev I.V."/>
        </authorList>
    </citation>
    <scope>NUCLEOTIDE SEQUENCE [LARGE SCALE GENOMIC DNA]</scope>
    <source>
        <strain evidence="3 4">68-887.2</strain>
    </source>
</reference>
<dbReference type="OrthoDB" id="92161at2759"/>
<keyword evidence="1" id="KW-0732">Signal</keyword>
<dbReference type="PROSITE" id="PS51273">
    <property type="entry name" value="GATASE_TYPE_1"/>
    <property type="match status" value="1"/>
</dbReference>
<feature type="domain" description="Glutamine amidotransferase" evidence="2">
    <location>
        <begin position="70"/>
        <end position="233"/>
    </location>
</feature>
<keyword evidence="3" id="KW-0808">Transferase</keyword>
<keyword evidence="3" id="KW-0315">Glutamine amidotransferase</keyword>
<proteinExistence type="predicted"/>
<keyword evidence="4" id="KW-1185">Reference proteome</keyword>
<dbReference type="PANTHER" id="PTHR42695:SF5">
    <property type="entry name" value="GLUTAMINE AMIDOTRANSFERASE YLR126C-RELATED"/>
    <property type="match status" value="1"/>
</dbReference>
<evidence type="ECO:0000259" key="2">
    <source>
        <dbReference type="Pfam" id="PF00117"/>
    </source>
</evidence>
<dbReference type="STRING" id="71784.A0A1Y2BDK2"/>
<dbReference type="EMBL" id="MCFC01000008">
    <property type="protein sequence ID" value="ORY32901.1"/>
    <property type="molecule type" value="Genomic_DNA"/>
</dbReference>
<feature type="chain" id="PRO_5012598540" evidence="1">
    <location>
        <begin position="22"/>
        <end position="288"/>
    </location>
</feature>
<evidence type="ECO:0000313" key="3">
    <source>
        <dbReference type="EMBL" id="ORY32901.1"/>
    </source>
</evidence>
<dbReference type="SUPFAM" id="SSF52317">
    <property type="entry name" value="Class I glutamine amidotransferase-like"/>
    <property type="match status" value="1"/>
</dbReference>
<dbReference type="FunCoup" id="A0A1Y2BDK2">
    <property type="interactions" value="206"/>
</dbReference>
<evidence type="ECO:0000256" key="1">
    <source>
        <dbReference type="SAM" id="SignalP"/>
    </source>
</evidence>
<dbReference type="InterPro" id="IPR029062">
    <property type="entry name" value="Class_I_gatase-like"/>
</dbReference>
<name>A0A1Y2BDK2_9TREE</name>
<dbReference type="AlphaFoldDB" id="A0A1Y2BDK2"/>
<dbReference type="GO" id="GO:0005634">
    <property type="term" value="C:nucleus"/>
    <property type="evidence" value="ECO:0007669"/>
    <property type="project" value="TreeGrafter"/>
</dbReference>
<evidence type="ECO:0000313" key="4">
    <source>
        <dbReference type="Proteomes" id="UP000193986"/>
    </source>
</evidence>
<dbReference type="GO" id="GO:0005829">
    <property type="term" value="C:cytosol"/>
    <property type="evidence" value="ECO:0007669"/>
    <property type="project" value="TreeGrafter"/>
</dbReference>
<protein>
    <submittedName>
        <fullName evidence="3">Class I glutamine amidotransferase-like protein</fullName>
    </submittedName>
</protein>
<dbReference type="Proteomes" id="UP000193986">
    <property type="component" value="Unassembled WGS sequence"/>
</dbReference>